<evidence type="ECO:0000313" key="2">
    <source>
        <dbReference type="EMBL" id="KLV08192.1"/>
    </source>
</evidence>
<dbReference type="EMBL" id="LDOU01000015">
    <property type="protein sequence ID" value="KLV08192.1"/>
    <property type="molecule type" value="Genomic_DNA"/>
</dbReference>
<gene>
    <name evidence="2" type="ORF">ABT57_15440</name>
</gene>
<dbReference type="OrthoDB" id="5405204at2"/>
<dbReference type="PATRIC" id="fig|320778.3.peg.3358"/>
<reference evidence="2 3" key="1">
    <citation type="submission" date="2015-05" db="EMBL/GenBank/DDBJ databases">
        <title>Photobacterium galathea sp. nov.</title>
        <authorList>
            <person name="Machado H."/>
            <person name="Gram L."/>
        </authorList>
    </citation>
    <scope>NUCLEOTIDE SEQUENCE [LARGE SCALE GENOMIC DNA]</scope>
    <source>
        <strain evidence="2 3">DSM 22954</strain>
    </source>
</reference>
<dbReference type="Proteomes" id="UP000035909">
    <property type="component" value="Unassembled WGS sequence"/>
</dbReference>
<evidence type="ECO:0000256" key="1">
    <source>
        <dbReference type="SAM" id="SignalP"/>
    </source>
</evidence>
<evidence type="ECO:0008006" key="4">
    <source>
        <dbReference type="Google" id="ProtNLM"/>
    </source>
</evidence>
<dbReference type="AlphaFoldDB" id="A0A0J1K175"/>
<sequence>MRSLISAILLFSLLACATQSPVERLSDLGEPKLVSCHHLLSDFKREVRRQKVQDAQVVTTDAIPFLAFDRFSQSVLLDVKTQKDKEQWLTYTARLSKEQRHAEFRNLVANHSFTNLFTAKAKHTFDLNQLDSCADSLTQAAINLSLRASKKDEFWDHIRSSAPPIPSDYEPWLRILGVYPVAARFAHSSILKEQARIKAGFDTAYARETDHSPASNRPPGEEKVIIYQLLDDNDNRLNHATIQQWFAEAQTTSSLNWPQLSQQQIQRLTHYYAPDIRIDTLSDDDRPGTVGYFTTPQPEVATNRPAVYLGHSYTRFHQQILLQLHYSLWFPRRTPRRPVDPYAGPFDAILLRLTLNQQGEPLVLDSIHHCGCYHMVFNLNDALTFVETQPGTEVPIRRSVLLSETLPKVTQHLSVTLSHSEHMIKHVDWQYRQTNPDVEHLSAPAPVHLAPLAYHQLRNLPVPDSLIQTGSHKSLFDENGWLLASERLEKSYLWPFGIPSPGMMRQWGHHATAFIGMRHFDDARMFESLLSYRHGNPTAFQTGLR</sequence>
<dbReference type="STRING" id="320778.ABT57_15440"/>
<feature type="signal peptide" evidence="1">
    <location>
        <begin position="1"/>
        <end position="17"/>
    </location>
</feature>
<keyword evidence="1" id="KW-0732">Signal</keyword>
<comment type="caution">
    <text evidence="2">The sequence shown here is derived from an EMBL/GenBank/DDBJ whole genome shotgun (WGS) entry which is preliminary data.</text>
</comment>
<dbReference type="RefSeq" id="WP_047886081.1">
    <property type="nucleotide sequence ID" value="NZ_LDOU01000015.1"/>
</dbReference>
<feature type="chain" id="PRO_5005253886" description="Lipoprotein" evidence="1">
    <location>
        <begin position="18"/>
        <end position="545"/>
    </location>
</feature>
<keyword evidence="3" id="KW-1185">Reference proteome</keyword>
<name>A0A0J1K175_9GAMM</name>
<organism evidence="2 3">
    <name type="scientific">Photobacterium ganghwense</name>
    <dbReference type="NCBI Taxonomy" id="320778"/>
    <lineage>
        <taxon>Bacteria</taxon>
        <taxon>Pseudomonadati</taxon>
        <taxon>Pseudomonadota</taxon>
        <taxon>Gammaproteobacteria</taxon>
        <taxon>Vibrionales</taxon>
        <taxon>Vibrionaceae</taxon>
        <taxon>Photobacterium</taxon>
    </lineage>
</organism>
<dbReference type="PROSITE" id="PS51257">
    <property type="entry name" value="PROKAR_LIPOPROTEIN"/>
    <property type="match status" value="1"/>
</dbReference>
<accession>A0A0J1K175</accession>
<protein>
    <recommendedName>
        <fullName evidence="4">Lipoprotein</fullName>
    </recommendedName>
</protein>
<proteinExistence type="predicted"/>
<evidence type="ECO:0000313" key="3">
    <source>
        <dbReference type="Proteomes" id="UP000035909"/>
    </source>
</evidence>